<reference evidence="4 5" key="1">
    <citation type="journal article" date="2011" name="J. Gen. Appl. Microbiol.">
        <title>Draft genome sequencing of the enigmatic yeast Saitoella complicata.</title>
        <authorList>
            <person name="Nishida H."/>
            <person name="Hamamoto M."/>
            <person name="Sugiyama J."/>
        </authorList>
    </citation>
    <scope>NUCLEOTIDE SEQUENCE [LARGE SCALE GENOMIC DNA]</scope>
    <source>
        <strain evidence="4 5">NRRL Y-17804</strain>
    </source>
</reference>
<feature type="domain" description="tRNA ligase kinase" evidence="2">
    <location>
        <begin position="511"/>
        <end position="677"/>
    </location>
</feature>
<evidence type="ECO:0000259" key="3">
    <source>
        <dbReference type="Pfam" id="PF09511"/>
    </source>
</evidence>
<dbReference type="PANTHER" id="PTHR32004">
    <property type="entry name" value="TRNA LIGASE"/>
    <property type="match status" value="1"/>
</dbReference>
<protein>
    <recommendedName>
        <fullName evidence="6">tRNA ligase</fullName>
    </recommendedName>
</protein>
<dbReference type="InterPro" id="IPR015965">
    <property type="entry name" value="tRNA_lig_PDEase"/>
</dbReference>
<dbReference type="InterPro" id="IPR015966">
    <property type="entry name" value="tRNA_lig_kin_fungi"/>
</dbReference>
<dbReference type="Pfam" id="PF08303">
    <property type="entry name" value="tRNA_lig_kinase"/>
    <property type="match status" value="1"/>
</dbReference>
<comment type="caution">
    <text evidence="4">The sequence shown here is derived from an EMBL/GenBank/DDBJ whole genome shotgun (WGS) entry which is preliminary data.</text>
</comment>
<dbReference type="GO" id="GO:0003972">
    <property type="term" value="F:RNA ligase (ATP) activity"/>
    <property type="evidence" value="ECO:0007669"/>
    <property type="project" value="InterPro"/>
</dbReference>
<feature type="domain" description="tRNA ligase phosphodiesterase" evidence="1">
    <location>
        <begin position="682"/>
        <end position="896"/>
    </location>
</feature>
<name>A0A0E9NBA9_SAICN</name>
<evidence type="ECO:0000259" key="1">
    <source>
        <dbReference type="Pfam" id="PF08302"/>
    </source>
</evidence>
<dbReference type="Pfam" id="PF08302">
    <property type="entry name" value="tRNA_lig_CPD"/>
    <property type="match status" value="1"/>
</dbReference>
<dbReference type="EMBL" id="BACD03000005">
    <property type="protein sequence ID" value="GAO46690.1"/>
    <property type="molecule type" value="Genomic_DNA"/>
</dbReference>
<dbReference type="GO" id="GO:0005524">
    <property type="term" value="F:ATP binding"/>
    <property type="evidence" value="ECO:0007669"/>
    <property type="project" value="InterPro"/>
</dbReference>
<proteinExistence type="predicted"/>
<dbReference type="Gene3D" id="3.40.50.300">
    <property type="entry name" value="P-loop containing nucleotide triphosphate hydrolases"/>
    <property type="match status" value="1"/>
</dbReference>
<reference evidence="4 5" key="3">
    <citation type="journal article" date="2015" name="Genome Announc.">
        <title>Draft Genome Sequence of the Archiascomycetous Yeast Saitoella complicata.</title>
        <authorList>
            <person name="Yamauchi K."/>
            <person name="Kondo S."/>
            <person name="Hamamoto M."/>
            <person name="Takahashi Y."/>
            <person name="Ogura Y."/>
            <person name="Hayashi T."/>
            <person name="Nishida H."/>
        </authorList>
    </citation>
    <scope>NUCLEOTIDE SEQUENCE [LARGE SCALE GENOMIC DNA]</scope>
    <source>
        <strain evidence="4 5">NRRL Y-17804</strain>
    </source>
</reference>
<keyword evidence="5" id="KW-1185">Reference proteome</keyword>
<dbReference type="OMA" id="FQDWDYK"/>
<accession>A0A0E9NBA9</accession>
<dbReference type="GO" id="GO:0006388">
    <property type="term" value="P:tRNA splicing, via endonucleolytic cleavage and ligation"/>
    <property type="evidence" value="ECO:0007669"/>
    <property type="project" value="InterPro"/>
</dbReference>
<evidence type="ECO:0000313" key="4">
    <source>
        <dbReference type="EMBL" id="GAO46690.1"/>
    </source>
</evidence>
<dbReference type="Proteomes" id="UP000033140">
    <property type="component" value="Unassembled WGS sequence"/>
</dbReference>
<dbReference type="PANTHER" id="PTHR32004:SF1">
    <property type="entry name" value="TRNA LIGASE"/>
    <property type="match status" value="1"/>
</dbReference>
<sequence>MAERGSPETSRPALVLCELVLHPLSSLAIARSSATLLGLPAYVCFVCRSRMLKLKAPFSVIYSPLLARRITSHSPPFIRVSDSVSVRSYSLYKRLRGSSSSPQMSTISPIPAPPGESAHDLITRLDHFAETKAKLNGDKRPTVKRTMFNLPSLPHPIKSWKFDEWSYGKENKPLPTNARGLFSTKDVVNGKEVIVARGYDKFFNVGEVKRTQWNWLESNTKGPYTLTLKENGCIIFMSALPPTTRDGKPTILVTSKHSLGTREEINISHAQKGEEWLERHLKSVGKTKEQFAVELRRLNATAVAELCDDSFEEHILAYPPERSGLYLHGLNLNTPIFATWSMEDVATFAQTWGMKKVEYLRKPDVTSLRTFLEEAAETGSWNGIDVEGFVVRCKARESDQVEYWEDFFFKYKFDEPYLMYRQWREVTKAIIAGREPKYNKHKAITARYISWTKDYLKKNPKVAEDYKNNHGIIAMRDAFIAAQGMSGAEMANAMRDAVEEKSAGERKGPLVLVPVSSIGSGKTTIGLCLGKLFGWGHAQNDNNNRRKGRAMAFAQMIVDEAKVKKVVFADRNNSARVDRKQLVGDILSLMPDARFVALQYVHEFEGMSVQESHKKILDVTAARVFARGDNHQAIQAASDSRENVMNIMKEFLHRFESVDMGCQEGDDEFEALVDLDVAADTKTNLKKVIQDLMEYDLTIIPRMPDGKEMDAAIKWALEEYSPTNKKIVKAPKPKPVKYYGAFIKDDIPRIIENVIEAQPESVRHFWEHMKKNKRVQDAFHITLIHTNSSKTHSNMWKWYTEAAARSSNGIIKTVDVHLDTLVWNERVMAIIVRIHQDAGLEYVNKVLHVTIGTAEEKIRPVEANMLLEERVCGHRTEAMQEIDLKPMNMKVRAEVKGASF</sequence>
<gene>
    <name evidence="4" type="ORF">G7K_0914-t1</name>
</gene>
<organism evidence="4 5">
    <name type="scientific">Saitoella complicata (strain BCRC 22490 / CBS 7301 / JCM 7358 / NBRC 10748 / NRRL Y-17804)</name>
    <dbReference type="NCBI Taxonomy" id="698492"/>
    <lineage>
        <taxon>Eukaryota</taxon>
        <taxon>Fungi</taxon>
        <taxon>Dikarya</taxon>
        <taxon>Ascomycota</taxon>
        <taxon>Taphrinomycotina</taxon>
        <taxon>Taphrinomycotina incertae sedis</taxon>
        <taxon>Saitoella</taxon>
    </lineage>
</organism>
<evidence type="ECO:0000313" key="5">
    <source>
        <dbReference type="Proteomes" id="UP000033140"/>
    </source>
</evidence>
<dbReference type="GO" id="GO:0005634">
    <property type="term" value="C:nucleus"/>
    <property type="evidence" value="ECO:0007669"/>
    <property type="project" value="TreeGrafter"/>
</dbReference>
<dbReference type="STRING" id="698492.A0A0E9NBA9"/>
<reference evidence="4 5" key="2">
    <citation type="journal article" date="2014" name="J. Gen. Appl. Microbiol.">
        <title>The early diverging ascomycetous budding yeast Saitoella complicata has three histone deacetylases belonging to the Clr6, Hos2, and Rpd3 lineages.</title>
        <authorList>
            <person name="Nishida H."/>
            <person name="Matsumoto T."/>
            <person name="Kondo S."/>
            <person name="Hamamoto M."/>
            <person name="Yoshikawa H."/>
        </authorList>
    </citation>
    <scope>NUCLEOTIDE SEQUENCE [LARGE SCALE GENOMIC DNA]</scope>
    <source>
        <strain evidence="4 5">NRRL Y-17804</strain>
    </source>
</reference>
<evidence type="ECO:0008006" key="6">
    <source>
        <dbReference type="Google" id="ProtNLM"/>
    </source>
</evidence>
<dbReference type="AlphaFoldDB" id="A0A0E9NBA9"/>
<evidence type="ECO:0000259" key="2">
    <source>
        <dbReference type="Pfam" id="PF08303"/>
    </source>
</evidence>
<feature type="domain" description="T4 RNA ligase 1-like N-terminal" evidence="3">
    <location>
        <begin position="177"/>
        <end position="418"/>
    </location>
</feature>
<dbReference type="Pfam" id="PF09511">
    <property type="entry name" value="RNA_lig_T4_1"/>
    <property type="match status" value="1"/>
</dbReference>
<dbReference type="InterPro" id="IPR027417">
    <property type="entry name" value="P-loop_NTPase"/>
</dbReference>
<dbReference type="InterPro" id="IPR019039">
    <property type="entry name" value="T4-Rnl1-like_N"/>
</dbReference>